<organism evidence="3 4">
    <name type="scientific">Chitinophaga jiangningensis</name>
    <dbReference type="NCBI Taxonomy" id="1419482"/>
    <lineage>
        <taxon>Bacteria</taxon>
        <taxon>Pseudomonadati</taxon>
        <taxon>Bacteroidota</taxon>
        <taxon>Chitinophagia</taxon>
        <taxon>Chitinophagales</taxon>
        <taxon>Chitinophagaceae</taxon>
        <taxon>Chitinophaga</taxon>
    </lineage>
</organism>
<name>A0A1M7MQI6_9BACT</name>
<evidence type="ECO:0000313" key="3">
    <source>
        <dbReference type="EMBL" id="SHM93233.1"/>
    </source>
</evidence>
<dbReference type="EMBL" id="FRBL01000014">
    <property type="protein sequence ID" value="SHM93233.1"/>
    <property type="molecule type" value="Genomic_DNA"/>
</dbReference>
<keyword evidence="1" id="KW-0812">Transmembrane</keyword>
<evidence type="ECO:0000256" key="1">
    <source>
        <dbReference type="SAM" id="Phobius"/>
    </source>
</evidence>
<dbReference type="RefSeq" id="WP_073087502.1">
    <property type="nucleotide sequence ID" value="NZ_FRBL01000014.1"/>
</dbReference>
<accession>A0A1M7MQI6</accession>
<reference evidence="3 4" key="1">
    <citation type="submission" date="2016-11" db="EMBL/GenBank/DDBJ databases">
        <authorList>
            <person name="Jaros S."/>
            <person name="Januszkiewicz K."/>
            <person name="Wedrychowicz H."/>
        </authorList>
    </citation>
    <scope>NUCLEOTIDE SEQUENCE [LARGE SCALE GENOMIC DNA]</scope>
    <source>
        <strain evidence="3 4">DSM 27406</strain>
    </source>
</reference>
<protein>
    <submittedName>
        <fullName evidence="3">PH domain-containing protein</fullName>
    </submittedName>
</protein>
<dbReference type="Proteomes" id="UP000184420">
    <property type="component" value="Unassembled WGS sequence"/>
</dbReference>
<evidence type="ECO:0000259" key="2">
    <source>
        <dbReference type="Pfam" id="PF10882"/>
    </source>
</evidence>
<keyword evidence="4" id="KW-1185">Reference proteome</keyword>
<dbReference type="STRING" id="1419482.SAMN05444266_11436"/>
<sequence>MRFAAVQDDSSKIITHLLIVVVILIGCRQVMVDRHDAIPTTIALMILLPALLIAWGLSPRYYVLTAADIIIKGHLRSIRIPLKDVLRLRSIEEEELGESARVFASGGVFGYLGAYRSAEMGDYQRWCTNNEHLVLIESASNKWVISPDDSAVFVKAVNKIINEVH</sequence>
<keyword evidence="1" id="KW-0472">Membrane</keyword>
<dbReference type="PROSITE" id="PS51257">
    <property type="entry name" value="PROKAR_LIPOPROTEIN"/>
    <property type="match status" value="1"/>
</dbReference>
<dbReference type="AlphaFoldDB" id="A0A1M7MQI6"/>
<feature type="transmembrane region" description="Helical" evidence="1">
    <location>
        <begin position="12"/>
        <end position="31"/>
    </location>
</feature>
<feature type="domain" description="Bacterial Pleckstrin homology" evidence="2">
    <location>
        <begin position="62"/>
        <end position="159"/>
    </location>
</feature>
<dbReference type="InterPro" id="IPR027783">
    <property type="entry name" value="Bacterial_PH-related"/>
</dbReference>
<dbReference type="OrthoDB" id="665374at2"/>
<keyword evidence="1" id="KW-1133">Transmembrane helix</keyword>
<feature type="transmembrane region" description="Helical" evidence="1">
    <location>
        <begin position="37"/>
        <end position="57"/>
    </location>
</feature>
<evidence type="ECO:0000313" key="4">
    <source>
        <dbReference type="Proteomes" id="UP000184420"/>
    </source>
</evidence>
<gene>
    <name evidence="3" type="ORF">SAMN05444266_11436</name>
</gene>
<dbReference type="Pfam" id="PF10882">
    <property type="entry name" value="bPH_5"/>
    <property type="match status" value="1"/>
</dbReference>
<proteinExistence type="predicted"/>